<dbReference type="Proteomes" id="UP001217089">
    <property type="component" value="Unassembled WGS sequence"/>
</dbReference>
<dbReference type="InterPro" id="IPR003599">
    <property type="entry name" value="Ig_sub"/>
</dbReference>
<dbReference type="PANTHER" id="PTHR11640:SF158">
    <property type="entry name" value="V-SET AND IMMUNOGLOBULIN DOMAIN-CONTAINING PROTEIN 10-LIKE 2"/>
    <property type="match status" value="1"/>
</dbReference>
<dbReference type="SMART" id="SM00409">
    <property type="entry name" value="IG"/>
    <property type="match status" value="3"/>
</dbReference>
<evidence type="ECO:0000313" key="8">
    <source>
        <dbReference type="EMBL" id="KAJ8316323.1"/>
    </source>
</evidence>
<evidence type="ECO:0000259" key="7">
    <source>
        <dbReference type="PROSITE" id="PS50835"/>
    </source>
</evidence>
<gene>
    <name evidence="8" type="ORF">KUTeg_006337</name>
</gene>
<keyword evidence="6" id="KW-0812">Transmembrane</keyword>
<dbReference type="InterPro" id="IPR036179">
    <property type="entry name" value="Ig-like_dom_sf"/>
</dbReference>
<dbReference type="SUPFAM" id="SSF48726">
    <property type="entry name" value="Immunoglobulin"/>
    <property type="match status" value="2"/>
</dbReference>
<sequence>MSPLNVTSEVSVLIGQQVNITCSVALNWHSLRIDISNNEKVAYYSKQDNNCKNYAKNSQNLTHICDLTQRRFGIGFQSIRWDQNNSKVKFTLTYSKDTEHKEINKSSCIIIEPINVILITNQTIVEENELLTFQCEVKGVGFAVTTVKWFKDSFPFTNYDAENRGFRDTVISKIKIYPGLDDNGAIFNCATNISGKIFKSNKQTITVSHGPENVCIYPDLLPYAVASNNNHSEIFFHSNCTPPCSYKWFSMSTASVIGQNSTFPHQRSINNQIEKYYCLAQNPRTGKEKITTLSVYYIKYGEDINIAKSGLYNISENTSFILPCLQPDIKLLHKNEVENKKLNKKDIKKYSNIDDTATVISNASCFDAGLYTCKSTTCRGNGTLQKFNVSVLCHPYLLSKITFIEKEAVIGKPIIITVRYTGYPPPILMLIRTQMPVSDVKMGSAFGFSIRVNKQGIIHNARIYKQNAGLGDSGTYSMEISNYIGKTKVVIIIKVITTTLVVKETVIISIVAASVLFCIAMVLIGRFVRRHQSYNDKQACSEAVYYVNEELRAIDPYDNLSITGDNTSYEETIPRAGLQTAEISLERRQDEESFTNTDSTEDAKSFIIVNAPEVRIENALDFEDVE</sequence>
<keyword evidence="4" id="KW-0325">Glycoprotein</keyword>
<evidence type="ECO:0000256" key="3">
    <source>
        <dbReference type="ARBA" id="ARBA00023157"/>
    </source>
</evidence>
<feature type="domain" description="Ig-like" evidence="7">
    <location>
        <begin position="113"/>
        <end position="206"/>
    </location>
</feature>
<keyword evidence="6" id="KW-1133">Transmembrane helix</keyword>
<proteinExistence type="predicted"/>
<comment type="subcellular location">
    <subcellularLocation>
        <location evidence="1">Membrane</location>
        <topology evidence="1">Single-pass type I membrane protein</topology>
    </subcellularLocation>
</comment>
<name>A0ABQ9FG83_TEGGR</name>
<evidence type="ECO:0000256" key="2">
    <source>
        <dbReference type="ARBA" id="ARBA00023136"/>
    </source>
</evidence>
<comment type="caution">
    <text evidence="8">The sequence shown here is derived from an EMBL/GenBank/DDBJ whole genome shotgun (WGS) entry which is preliminary data.</text>
</comment>
<dbReference type="InterPro" id="IPR013783">
    <property type="entry name" value="Ig-like_fold"/>
</dbReference>
<keyword evidence="3" id="KW-1015">Disulfide bond</keyword>
<evidence type="ECO:0000313" key="9">
    <source>
        <dbReference type="Proteomes" id="UP001217089"/>
    </source>
</evidence>
<dbReference type="PROSITE" id="PS50835">
    <property type="entry name" value="IG_LIKE"/>
    <property type="match status" value="1"/>
</dbReference>
<keyword evidence="2 6" id="KW-0472">Membrane</keyword>
<dbReference type="InterPro" id="IPR007110">
    <property type="entry name" value="Ig-like_dom"/>
</dbReference>
<dbReference type="PANTHER" id="PTHR11640">
    <property type="entry name" value="NEPHRIN"/>
    <property type="match status" value="1"/>
</dbReference>
<dbReference type="Gene3D" id="2.60.40.10">
    <property type="entry name" value="Immunoglobulins"/>
    <property type="match status" value="1"/>
</dbReference>
<protein>
    <recommendedName>
        <fullName evidence="7">Ig-like domain-containing protein</fullName>
    </recommendedName>
</protein>
<evidence type="ECO:0000256" key="4">
    <source>
        <dbReference type="ARBA" id="ARBA00023180"/>
    </source>
</evidence>
<evidence type="ECO:0000256" key="5">
    <source>
        <dbReference type="ARBA" id="ARBA00023319"/>
    </source>
</evidence>
<reference evidence="8 9" key="1">
    <citation type="submission" date="2022-12" db="EMBL/GenBank/DDBJ databases">
        <title>Chromosome-level genome of Tegillarca granosa.</title>
        <authorList>
            <person name="Kim J."/>
        </authorList>
    </citation>
    <scope>NUCLEOTIDE SEQUENCE [LARGE SCALE GENOMIC DNA]</scope>
    <source>
        <strain evidence="8">Teg-2019</strain>
        <tissue evidence="8">Adductor muscle</tissue>
    </source>
</reference>
<organism evidence="8 9">
    <name type="scientific">Tegillarca granosa</name>
    <name type="common">Malaysian cockle</name>
    <name type="synonym">Anadara granosa</name>
    <dbReference type="NCBI Taxonomy" id="220873"/>
    <lineage>
        <taxon>Eukaryota</taxon>
        <taxon>Metazoa</taxon>
        <taxon>Spiralia</taxon>
        <taxon>Lophotrochozoa</taxon>
        <taxon>Mollusca</taxon>
        <taxon>Bivalvia</taxon>
        <taxon>Autobranchia</taxon>
        <taxon>Pteriomorphia</taxon>
        <taxon>Arcoida</taxon>
        <taxon>Arcoidea</taxon>
        <taxon>Arcidae</taxon>
        <taxon>Tegillarca</taxon>
    </lineage>
</organism>
<evidence type="ECO:0000256" key="6">
    <source>
        <dbReference type="SAM" id="Phobius"/>
    </source>
</evidence>
<keyword evidence="5" id="KW-0393">Immunoglobulin domain</keyword>
<keyword evidence="9" id="KW-1185">Reference proteome</keyword>
<evidence type="ECO:0000256" key="1">
    <source>
        <dbReference type="ARBA" id="ARBA00004479"/>
    </source>
</evidence>
<dbReference type="EMBL" id="JARBDR010000328">
    <property type="protein sequence ID" value="KAJ8316323.1"/>
    <property type="molecule type" value="Genomic_DNA"/>
</dbReference>
<feature type="transmembrane region" description="Helical" evidence="6">
    <location>
        <begin position="506"/>
        <end position="528"/>
    </location>
</feature>
<dbReference type="InterPro" id="IPR051275">
    <property type="entry name" value="Cell_adhesion_signaling"/>
</dbReference>
<accession>A0ABQ9FG83</accession>